<evidence type="ECO:0000256" key="1">
    <source>
        <dbReference type="SAM" id="SignalP"/>
    </source>
</evidence>
<sequence>MSKLTCIAAVLLVAVVVAASEFGETQFDSKLDAEQKPLQLLDVIKRDTVTIAPRFFASNSTEMQRFKRQSGCGCCCHRFKAQLSSLHVTSDFPYDIAASATSLRSFSNGRSKD</sequence>
<protein>
    <submittedName>
        <fullName evidence="3">Secreted protein</fullName>
    </submittedName>
</protein>
<organism evidence="2 3">
    <name type="scientific">Syphacia muris</name>
    <dbReference type="NCBI Taxonomy" id="451379"/>
    <lineage>
        <taxon>Eukaryota</taxon>
        <taxon>Metazoa</taxon>
        <taxon>Ecdysozoa</taxon>
        <taxon>Nematoda</taxon>
        <taxon>Chromadorea</taxon>
        <taxon>Rhabditida</taxon>
        <taxon>Spirurina</taxon>
        <taxon>Oxyuridomorpha</taxon>
        <taxon>Oxyuroidea</taxon>
        <taxon>Oxyuridae</taxon>
        <taxon>Syphacia</taxon>
    </lineage>
</organism>
<accession>A0A0N5AZK2</accession>
<keyword evidence="2" id="KW-1185">Reference proteome</keyword>
<reference evidence="3" key="1">
    <citation type="submission" date="2017-02" db="UniProtKB">
        <authorList>
            <consortium name="WormBaseParasite"/>
        </authorList>
    </citation>
    <scope>IDENTIFICATION</scope>
</reference>
<evidence type="ECO:0000313" key="3">
    <source>
        <dbReference type="WBParaSite" id="SMUV_0001042801-mRNA-1"/>
    </source>
</evidence>
<feature type="signal peptide" evidence="1">
    <location>
        <begin position="1"/>
        <end position="19"/>
    </location>
</feature>
<dbReference type="WBParaSite" id="SMUV_0001042801-mRNA-1">
    <property type="protein sequence ID" value="SMUV_0001042801-mRNA-1"/>
    <property type="gene ID" value="SMUV_0001042801"/>
</dbReference>
<feature type="chain" id="PRO_5005893673" evidence="1">
    <location>
        <begin position="20"/>
        <end position="113"/>
    </location>
</feature>
<dbReference type="Proteomes" id="UP000046393">
    <property type="component" value="Unplaced"/>
</dbReference>
<evidence type="ECO:0000313" key="2">
    <source>
        <dbReference type="Proteomes" id="UP000046393"/>
    </source>
</evidence>
<dbReference type="AlphaFoldDB" id="A0A0N5AZK2"/>
<proteinExistence type="predicted"/>
<keyword evidence="1" id="KW-0732">Signal</keyword>
<name>A0A0N5AZK2_9BILA</name>